<dbReference type="GO" id="GO:0005507">
    <property type="term" value="F:copper ion binding"/>
    <property type="evidence" value="ECO:0007669"/>
    <property type="project" value="TreeGrafter"/>
</dbReference>
<protein>
    <recommendedName>
        <fullName evidence="2">Copper homeostasis protein cutC homolog</fullName>
    </recommendedName>
</protein>
<dbReference type="OrthoDB" id="7392499at2759"/>
<dbReference type="InterPro" id="IPR005627">
    <property type="entry name" value="CutC-like"/>
</dbReference>
<accession>A0A6A5TJZ9</accession>
<dbReference type="HAMAP" id="MF_00795">
    <property type="entry name" value="CutC"/>
    <property type="match status" value="1"/>
</dbReference>
<dbReference type="PANTHER" id="PTHR12598:SF0">
    <property type="entry name" value="COPPER HOMEOSTASIS PROTEIN CUTC HOMOLOG"/>
    <property type="match status" value="1"/>
</dbReference>
<organism evidence="3 4">
    <name type="scientific">Byssothecium circinans</name>
    <dbReference type="NCBI Taxonomy" id="147558"/>
    <lineage>
        <taxon>Eukaryota</taxon>
        <taxon>Fungi</taxon>
        <taxon>Dikarya</taxon>
        <taxon>Ascomycota</taxon>
        <taxon>Pezizomycotina</taxon>
        <taxon>Dothideomycetes</taxon>
        <taxon>Pleosporomycetidae</taxon>
        <taxon>Pleosporales</taxon>
        <taxon>Massarineae</taxon>
        <taxon>Massarinaceae</taxon>
        <taxon>Byssothecium</taxon>
    </lineage>
</organism>
<keyword evidence="4" id="KW-1185">Reference proteome</keyword>
<sequence length="222" mass="23923">MLEIACFNIQSALAADQSGADRLELCADYASGGVTPSVDTLHQLCKTTTKPINVMIRPRGGNFVYSDDEFESMKADIASMKALASGFVFGILDEQNRVDEVRNSELVRLAGNLPCTFHRAFDKIEDMSRATEQLVTCGFEAILTSGSPSGAVAGVDKVAELQREWRSNITFILGGGVRSCNLKSLSEKTQVPWYHSAAITAPGETVDAAEVEKLALVLKSTV</sequence>
<dbReference type="InterPro" id="IPR036822">
    <property type="entry name" value="CutC-like_dom_sf"/>
</dbReference>
<name>A0A6A5TJZ9_9PLEO</name>
<dbReference type="PANTHER" id="PTHR12598">
    <property type="entry name" value="COPPER HOMEOSTASIS PROTEIN CUTC"/>
    <property type="match status" value="1"/>
</dbReference>
<evidence type="ECO:0000256" key="1">
    <source>
        <dbReference type="ARBA" id="ARBA00007768"/>
    </source>
</evidence>
<comment type="similarity">
    <text evidence="1">Belongs to the CutC family.</text>
</comment>
<proteinExistence type="inferred from homology"/>
<dbReference type="AlphaFoldDB" id="A0A6A5TJZ9"/>
<evidence type="ECO:0000313" key="3">
    <source>
        <dbReference type="EMBL" id="KAF1949277.1"/>
    </source>
</evidence>
<reference evidence="3" key="1">
    <citation type="journal article" date="2020" name="Stud. Mycol.">
        <title>101 Dothideomycetes genomes: a test case for predicting lifestyles and emergence of pathogens.</title>
        <authorList>
            <person name="Haridas S."/>
            <person name="Albert R."/>
            <person name="Binder M."/>
            <person name="Bloem J."/>
            <person name="Labutti K."/>
            <person name="Salamov A."/>
            <person name="Andreopoulos B."/>
            <person name="Baker S."/>
            <person name="Barry K."/>
            <person name="Bills G."/>
            <person name="Bluhm B."/>
            <person name="Cannon C."/>
            <person name="Castanera R."/>
            <person name="Culley D."/>
            <person name="Daum C."/>
            <person name="Ezra D."/>
            <person name="Gonzalez J."/>
            <person name="Henrissat B."/>
            <person name="Kuo A."/>
            <person name="Liang C."/>
            <person name="Lipzen A."/>
            <person name="Lutzoni F."/>
            <person name="Magnuson J."/>
            <person name="Mondo S."/>
            <person name="Nolan M."/>
            <person name="Ohm R."/>
            <person name="Pangilinan J."/>
            <person name="Park H.-J."/>
            <person name="Ramirez L."/>
            <person name="Alfaro M."/>
            <person name="Sun H."/>
            <person name="Tritt A."/>
            <person name="Yoshinaga Y."/>
            <person name="Zwiers L.-H."/>
            <person name="Turgeon B."/>
            <person name="Goodwin S."/>
            <person name="Spatafora J."/>
            <person name="Crous P."/>
            <person name="Grigoriev I."/>
        </authorList>
    </citation>
    <scope>NUCLEOTIDE SEQUENCE</scope>
    <source>
        <strain evidence="3">CBS 675.92</strain>
    </source>
</reference>
<gene>
    <name evidence="3" type="ORF">CC80DRAFT_497594</name>
</gene>
<dbReference type="EMBL" id="ML977039">
    <property type="protein sequence ID" value="KAF1949277.1"/>
    <property type="molecule type" value="Genomic_DNA"/>
</dbReference>
<dbReference type="Pfam" id="PF03932">
    <property type="entry name" value="CutC"/>
    <property type="match status" value="1"/>
</dbReference>
<dbReference type="SUPFAM" id="SSF110395">
    <property type="entry name" value="CutC-like"/>
    <property type="match status" value="1"/>
</dbReference>
<evidence type="ECO:0000256" key="2">
    <source>
        <dbReference type="ARBA" id="ARBA00019014"/>
    </source>
</evidence>
<dbReference type="Gene3D" id="3.20.20.380">
    <property type="entry name" value="Copper homeostasis (CutC) domain"/>
    <property type="match status" value="1"/>
</dbReference>
<dbReference type="Proteomes" id="UP000800035">
    <property type="component" value="Unassembled WGS sequence"/>
</dbReference>
<evidence type="ECO:0000313" key="4">
    <source>
        <dbReference type="Proteomes" id="UP000800035"/>
    </source>
</evidence>